<evidence type="ECO:0000313" key="2">
    <source>
        <dbReference type="Proteomes" id="UP001549097"/>
    </source>
</evidence>
<evidence type="ECO:0000313" key="1">
    <source>
        <dbReference type="EMBL" id="MET3730255.1"/>
    </source>
</evidence>
<keyword evidence="2" id="KW-1185">Reference proteome</keyword>
<dbReference type="RefSeq" id="WP_198769381.1">
    <property type="nucleotide sequence ID" value="NZ_JAEACF010000004.1"/>
</dbReference>
<reference evidence="1 2" key="1">
    <citation type="submission" date="2024-06" db="EMBL/GenBank/DDBJ databases">
        <title>Genomic Encyclopedia of Type Strains, Phase IV (KMG-IV): sequencing the most valuable type-strain genomes for metagenomic binning, comparative biology and taxonomic classification.</title>
        <authorList>
            <person name="Goeker M."/>
        </authorList>
    </citation>
    <scope>NUCLEOTIDE SEQUENCE [LARGE SCALE GENOMIC DNA]</scope>
    <source>
        <strain evidence="1 2">DSM 100124</strain>
    </source>
</reference>
<dbReference type="EMBL" id="JBEPMP010000004">
    <property type="protein sequence ID" value="MET3730255.1"/>
    <property type="molecule type" value="Genomic_DNA"/>
</dbReference>
<protein>
    <submittedName>
        <fullName evidence="1">Uncharacterized protein</fullName>
    </submittedName>
</protein>
<gene>
    <name evidence="1" type="ORF">ABID52_003896</name>
</gene>
<comment type="caution">
    <text evidence="1">The sequence shown here is derived from an EMBL/GenBank/DDBJ whole genome shotgun (WGS) entry which is preliminary data.</text>
</comment>
<sequence length="284" mass="33669">MNMTEERIIDKASKYKKLLETYELYPYSYLINNKYFYFVSFQRFNKSTGMVIIADSKNYTDQEIISAFKMIYNFNRIMREALDQMIPDIKKPVSVLQEMQILLTEVESMTGSTLKKSENEVKNLNFMINEVVGFPDKLVEILKEMKAIEKTVLDRKYLLSDDVDRMMELNFLHCKIMYSQGREQLKGIEDAQVIVRRLKEQIDDFSDSQKKKIKQLIYYLEVFSEERAIRDLNKSQATFEKDEFGNKITIAPGEAGMEEYKQIHYKAVDNILEDHIKNHLRNFK</sequence>
<organism evidence="1 2">
    <name type="scientific">Fictibacillus halophilus</name>
    <dbReference type="NCBI Taxonomy" id="1610490"/>
    <lineage>
        <taxon>Bacteria</taxon>
        <taxon>Bacillati</taxon>
        <taxon>Bacillota</taxon>
        <taxon>Bacilli</taxon>
        <taxon>Bacillales</taxon>
        <taxon>Fictibacillaceae</taxon>
        <taxon>Fictibacillus</taxon>
    </lineage>
</organism>
<name>A0ABV2LNW0_9BACL</name>
<accession>A0ABV2LNW0</accession>
<proteinExistence type="predicted"/>
<dbReference type="Proteomes" id="UP001549097">
    <property type="component" value="Unassembled WGS sequence"/>
</dbReference>